<dbReference type="EMBL" id="WJPO01000005">
    <property type="protein sequence ID" value="MRH20319.1"/>
    <property type="molecule type" value="Genomic_DNA"/>
</dbReference>
<dbReference type="InterPro" id="IPR037524">
    <property type="entry name" value="PA14/GLEYA"/>
</dbReference>
<feature type="chain" id="PRO_5032991816" evidence="4">
    <location>
        <begin position="24"/>
        <end position="258"/>
    </location>
</feature>
<dbReference type="SMART" id="SM00758">
    <property type="entry name" value="PA14"/>
    <property type="match status" value="1"/>
</dbReference>
<dbReference type="OrthoDB" id="1090891at2"/>
<accession>A0A844BCG0</accession>
<dbReference type="InterPro" id="IPR022472">
    <property type="entry name" value="VPLPA-CTERM"/>
</dbReference>
<dbReference type="InterPro" id="IPR011658">
    <property type="entry name" value="PA14_dom"/>
</dbReference>
<dbReference type="InterPro" id="IPR051154">
    <property type="entry name" value="Prespore-cell_inducing_factor"/>
</dbReference>
<feature type="domain" description="PA14" evidence="5">
    <location>
        <begin position="87"/>
        <end position="237"/>
    </location>
</feature>
<protein>
    <submittedName>
        <fullName evidence="6">VPLPA-CTERM sorting domain-containing protein</fullName>
    </submittedName>
</protein>
<organism evidence="6 7">
    <name type="scientific">Rhodovulum strictum</name>
    <dbReference type="NCBI Taxonomy" id="58314"/>
    <lineage>
        <taxon>Bacteria</taxon>
        <taxon>Pseudomonadati</taxon>
        <taxon>Pseudomonadota</taxon>
        <taxon>Alphaproteobacteria</taxon>
        <taxon>Rhodobacterales</taxon>
        <taxon>Paracoccaceae</taxon>
        <taxon>Rhodovulum</taxon>
    </lineage>
</organism>
<dbReference type="InterPro" id="IPR011874">
    <property type="entry name" value="Fibro_Slime"/>
</dbReference>
<comment type="caution">
    <text evidence="6">The sequence shown here is derived from an EMBL/GenBank/DDBJ whole genome shotgun (WGS) entry which is preliminary data.</text>
</comment>
<keyword evidence="2 4" id="KW-0732">Signal</keyword>
<evidence type="ECO:0000256" key="2">
    <source>
        <dbReference type="ARBA" id="ARBA00022729"/>
    </source>
</evidence>
<feature type="signal peptide" evidence="4">
    <location>
        <begin position="1"/>
        <end position="23"/>
    </location>
</feature>
<evidence type="ECO:0000313" key="7">
    <source>
        <dbReference type="Proteomes" id="UP000466730"/>
    </source>
</evidence>
<dbReference type="PANTHER" id="PTHR31137:SF11">
    <property type="entry name" value="PROTEIN PSIF"/>
    <property type="match status" value="1"/>
</dbReference>
<dbReference type="Proteomes" id="UP000466730">
    <property type="component" value="Unassembled WGS sequence"/>
</dbReference>
<evidence type="ECO:0000256" key="1">
    <source>
        <dbReference type="ARBA" id="ARBA00008709"/>
    </source>
</evidence>
<reference evidence="6 7" key="1">
    <citation type="submission" date="2019-11" db="EMBL/GenBank/DDBJ databases">
        <title>Draft Whole-Genome sequence of the marine photosynthetic bacterium Rhodovulum strictum DSM 11289.</title>
        <authorList>
            <person name="Kyndt J.A."/>
            <person name="Meyer T.E."/>
        </authorList>
    </citation>
    <scope>NUCLEOTIDE SEQUENCE [LARGE SCALE GENOMIC DNA]</scope>
    <source>
        <strain evidence="6 7">DSM 11289</strain>
    </source>
</reference>
<evidence type="ECO:0000259" key="5">
    <source>
        <dbReference type="PROSITE" id="PS51820"/>
    </source>
</evidence>
<dbReference type="NCBIfam" id="TIGR03370">
    <property type="entry name" value="VPLPA-CTERM"/>
    <property type="match status" value="1"/>
</dbReference>
<name>A0A844BCG0_9RHOB</name>
<dbReference type="NCBIfam" id="TIGR02148">
    <property type="entry name" value="Fibro_Slime"/>
    <property type="match status" value="1"/>
</dbReference>
<keyword evidence="3" id="KW-0325">Glycoprotein</keyword>
<dbReference type="Pfam" id="PF07691">
    <property type="entry name" value="PA14"/>
    <property type="match status" value="1"/>
</dbReference>
<comment type="similarity">
    <text evidence="1">Belongs to the prespore-cell-inducing factor family.</text>
</comment>
<dbReference type="AlphaFoldDB" id="A0A844BCG0"/>
<gene>
    <name evidence="6" type="ORF">GH815_04885</name>
</gene>
<dbReference type="PROSITE" id="PS51820">
    <property type="entry name" value="PA14"/>
    <property type="match status" value="1"/>
</dbReference>
<proteinExistence type="inferred from homology"/>
<evidence type="ECO:0000256" key="4">
    <source>
        <dbReference type="SAM" id="SignalP"/>
    </source>
</evidence>
<evidence type="ECO:0000313" key="6">
    <source>
        <dbReference type="EMBL" id="MRH20319.1"/>
    </source>
</evidence>
<keyword evidence="7" id="KW-1185">Reference proteome</keyword>
<dbReference type="PANTHER" id="PTHR31137">
    <property type="entry name" value="PROTEIN PSIB-RELATED-RELATED"/>
    <property type="match status" value="1"/>
</dbReference>
<dbReference type="GO" id="GO:0005576">
    <property type="term" value="C:extracellular region"/>
    <property type="evidence" value="ECO:0007669"/>
    <property type="project" value="TreeGrafter"/>
</dbReference>
<evidence type="ECO:0000256" key="3">
    <source>
        <dbReference type="ARBA" id="ARBA00023180"/>
    </source>
</evidence>
<sequence length="258" mass="27299">MYCKTTTAIAAAMALFSAGMVSAATLELTGTIRDFKDSHPDFEAVIGGLQTGAIETTLDADGKPVLSPLGLASSQFSTQADFAQWYRDVPGVNQSTSLTLTLNETAPGSGVFQYSSNSFFPIDDQLFGNQGRAHNYHFTYEITGTLSFKPTDSFTFTGDDDLWVFVGGKLALDLGGVHGAVTGGFTGQTLIDSLGLSQDTNYGFSIFFAERHTSQSNFTITTTLPLSTPAVPLPASLPLLAGGLAGITLLARRRKVQA</sequence>